<name>A0A517NWX7_9BACT</name>
<evidence type="ECO:0008006" key="4">
    <source>
        <dbReference type="Google" id="ProtNLM"/>
    </source>
</evidence>
<dbReference type="PANTHER" id="PTHR34819:SF5">
    <property type="entry name" value="CONSERVED REPEAT DOMAIN PROTEIN"/>
    <property type="match status" value="1"/>
</dbReference>
<dbReference type="InterPro" id="IPR013783">
    <property type="entry name" value="Ig-like_fold"/>
</dbReference>
<accession>A0A517NWX7</accession>
<dbReference type="Proteomes" id="UP000319817">
    <property type="component" value="Chromosome"/>
</dbReference>
<feature type="region of interest" description="Disordered" evidence="1">
    <location>
        <begin position="771"/>
        <end position="831"/>
    </location>
</feature>
<dbReference type="EMBL" id="CP036526">
    <property type="protein sequence ID" value="QDT11635.1"/>
    <property type="molecule type" value="Genomic_DNA"/>
</dbReference>
<keyword evidence="3" id="KW-1185">Reference proteome</keyword>
<organism evidence="2 3">
    <name type="scientific">Stieleria marina</name>
    <dbReference type="NCBI Taxonomy" id="1930275"/>
    <lineage>
        <taxon>Bacteria</taxon>
        <taxon>Pseudomonadati</taxon>
        <taxon>Planctomycetota</taxon>
        <taxon>Planctomycetia</taxon>
        <taxon>Pirellulales</taxon>
        <taxon>Pirellulaceae</taxon>
        <taxon>Stieleria</taxon>
    </lineage>
</organism>
<dbReference type="InterPro" id="IPR051172">
    <property type="entry name" value="Chlamydia_OmcB"/>
</dbReference>
<dbReference type="Gene3D" id="2.60.40.10">
    <property type="entry name" value="Immunoglobulins"/>
    <property type="match status" value="2"/>
</dbReference>
<dbReference type="AlphaFoldDB" id="A0A517NWX7"/>
<evidence type="ECO:0000313" key="3">
    <source>
        <dbReference type="Proteomes" id="UP000319817"/>
    </source>
</evidence>
<evidence type="ECO:0000313" key="2">
    <source>
        <dbReference type="EMBL" id="QDT11635.1"/>
    </source>
</evidence>
<proteinExistence type="predicted"/>
<gene>
    <name evidence="2" type="ORF">K239x_36350</name>
</gene>
<dbReference type="OrthoDB" id="259211at2"/>
<dbReference type="PANTHER" id="PTHR34819">
    <property type="entry name" value="LARGE CYSTEINE-RICH PERIPLASMIC PROTEIN OMCB"/>
    <property type="match status" value="1"/>
</dbReference>
<evidence type="ECO:0000256" key="1">
    <source>
        <dbReference type="SAM" id="MobiDB-lite"/>
    </source>
</evidence>
<protein>
    <recommendedName>
        <fullName evidence="4">Large cysteine-rich periplasmic protein OmcB</fullName>
    </recommendedName>
</protein>
<reference evidence="2 3" key="1">
    <citation type="submission" date="2019-02" db="EMBL/GenBank/DDBJ databases">
        <title>Deep-cultivation of Planctomycetes and their phenomic and genomic characterization uncovers novel biology.</title>
        <authorList>
            <person name="Wiegand S."/>
            <person name="Jogler M."/>
            <person name="Boedeker C."/>
            <person name="Pinto D."/>
            <person name="Vollmers J."/>
            <person name="Rivas-Marin E."/>
            <person name="Kohn T."/>
            <person name="Peeters S.H."/>
            <person name="Heuer A."/>
            <person name="Rast P."/>
            <person name="Oberbeckmann S."/>
            <person name="Bunk B."/>
            <person name="Jeske O."/>
            <person name="Meyerdierks A."/>
            <person name="Storesund J.E."/>
            <person name="Kallscheuer N."/>
            <person name="Luecker S."/>
            <person name="Lage O.M."/>
            <person name="Pohl T."/>
            <person name="Merkel B.J."/>
            <person name="Hornburger P."/>
            <person name="Mueller R.-W."/>
            <person name="Bruemmer F."/>
            <person name="Labrenz M."/>
            <person name="Spormann A.M."/>
            <person name="Op den Camp H."/>
            <person name="Overmann J."/>
            <person name="Amann R."/>
            <person name="Jetten M.S.M."/>
            <person name="Mascher T."/>
            <person name="Medema M.H."/>
            <person name="Devos D.P."/>
            <person name="Kaster A.-K."/>
            <person name="Ovreas L."/>
            <person name="Rohde M."/>
            <person name="Galperin M.Y."/>
            <person name="Jogler C."/>
        </authorList>
    </citation>
    <scope>NUCLEOTIDE SEQUENCE [LARGE SCALE GENOMIC DNA]</scope>
    <source>
        <strain evidence="2 3">K23_9</strain>
    </source>
</reference>
<dbReference type="RefSeq" id="WP_145419435.1">
    <property type="nucleotide sequence ID" value="NZ_CP036526.1"/>
</dbReference>
<sequence length="954" mass="102061">MIQTVSRTNDSLAKNAAQPLRRVSWWCMVAALFLTVSSGCTRLRLPAIDPTGQRIFSPLPTTTGIALPGSGGEGGLLSRIKNGIHGPGTIGSGFQWPTPAFSDPAAPPECLTPTTPLVAAPAVIDNSNEPCVPSVPCTEDCKNGPPAVLLGRECNMRDLLTLPDRGKRGCILLTPQRIVAPVGGEVVLLSGLCGDDGYLQVGEPLEWMLTPDSVGTFLQVGDDDPGLLHRLARMKKAIKHDPSYAHGVTSTKRTLITRGNLDPRDDVQLEKGQTWITLSSPSEGTSRVTVLAPESDCWDNRKATATIYWIDARWVYPSSQIAAAGTPVQLSTRVTRSEGALPARGWKVRYTIMEPGLATFDGTNGSSVVEAEVTEAGNAVATLIPTPGQSGTAAVGIEIIRPGGVSDNIPDLTLSRGQTFVTWNAPQLTIKAGAPEIASFNQPVKVFANVANPGNQAVENVTVTMRIPEGVIARSEDGFAQNVPSAITWNIGTLPPQQQLDLVVDLTAQAPIVLSFEARGDGLVAEDQVQIDVYRPSLILEIQPDKERYETGEKVTFNVNIKNTGDRPINDLELEARGDGELVHEELGKAAVRKPKLDGPLQPGQTWPVAVVFVPTDSGRRCVNVIATGSGGQRAQSERCVTVINPVPATPALTAKLDRRPAIEVSETPTFIRGRVTNTGQVPLTNVRVTMTHDPQLQLLGATNEGLDRSRLGQYLVAWNLPRLEPGDSRLLEMKVRALDTNARSQVIMTTRTAEGAATEDSINFQIVPGLTPRFGPGQGGTSGDDLRAPDLPPVTASPSIPDGPAPIPGPGTSGNLPAGPTGPSTNTQRSNQLRLSLATRDNPVAVNQPIRYTLRVENDTDAIDSQVALRFELPPGVKMERVVQRRSPELGEYRNLAGIVELADIRTMRPGEIIDYELVLSSNQPQNFELVVEGASRLTRNIARTSAQTTVVP</sequence>